<keyword evidence="4 10" id="KW-0963">Cytoplasm</keyword>
<proteinExistence type="inferred from homology"/>
<evidence type="ECO:0000313" key="12">
    <source>
        <dbReference type="Proteomes" id="UP001479290"/>
    </source>
</evidence>
<evidence type="ECO:0000256" key="9">
    <source>
        <dbReference type="ARBA" id="ARBA00023242"/>
    </source>
</evidence>
<dbReference type="InterPro" id="IPR037177">
    <property type="entry name" value="DLC_sf"/>
</dbReference>
<dbReference type="SUPFAM" id="SSF54648">
    <property type="entry name" value="DLC"/>
    <property type="match status" value="1"/>
</dbReference>
<dbReference type="Proteomes" id="UP001479290">
    <property type="component" value="Unassembled WGS sequence"/>
</dbReference>
<evidence type="ECO:0000256" key="7">
    <source>
        <dbReference type="ARBA" id="ARBA00022927"/>
    </source>
</evidence>
<dbReference type="GO" id="GO:0051028">
    <property type="term" value="P:mRNA transport"/>
    <property type="evidence" value="ECO:0007669"/>
    <property type="project" value="UniProtKB-KW"/>
</dbReference>
<evidence type="ECO:0000256" key="6">
    <source>
        <dbReference type="ARBA" id="ARBA00022816"/>
    </source>
</evidence>
<evidence type="ECO:0000256" key="4">
    <source>
        <dbReference type="ARBA" id="ARBA00022490"/>
    </source>
</evidence>
<keyword evidence="7" id="KW-0653">Protein transport</keyword>
<evidence type="ECO:0000313" key="11">
    <source>
        <dbReference type="EMBL" id="KAK9971127.1"/>
    </source>
</evidence>
<keyword evidence="12" id="KW-1185">Reference proteome</keyword>
<dbReference type="GO" id="GO:0005868">
    <property type="term" value="C:cytoplasmic dynein complex"/>
    <property type="evidence" value="ECO:0007669"/>
    <property type="project" value="TreeGrafter"/>
</dbReference>
<evidence type="ECO:0000256" key="5">
    <source>
        <dbReference type="ARBA" id="ARBA00022701"/>
    </source>
</evidence>
<sequence>MPKTSTSIRRSDMSDEIQREALQVALLAVNMNEKNMDIADYIKKEFDRKHGGTWQCIIGDCACFVTHNMNSYIDFSVGDKNITLFKTD</sequence>
<dbReference type="PANTHER" id="PTHR11886">
    <property type="entry name" value="DYNEIN LIGHT CHAIN"/>
    <property type="match status" value="1"/>
</dbReference>
<dbReference type="GO" id="GO:0005874">
    <property type="term" value="C:microtubule"/>
    <property type="evidence" value="ECO:0007669"/>
    <property type="project" value="UniProtKB-KW"/>
</dbReference>
<name>A0AAW2ACW0_CULAL</name>
<keyword evidence="10" id="KW-0505">Motor protein</keyword>
<dbReference type="SMART" id="SM01375">
    <property type="entry name" value="Dynein_light"/>
    <property type="match status" value="1"/>
</dbReference>
<organism evidence="11 12">
    <name type="scientific">Culter alburnus</name>
    <name type="common">Topmouth culter</name>
    <dbReference type="NCBI Taxonomy" id="194366"/>
    <lineage>
        <taxon>Eukaryota</taxon>
        <taxon>Metazoa</taxon>
        <taxon>Chordata</taxon>
        <taxon>Craniata</taxon>
        <taxon>Vertebrata</taxon>
        <taxon>Euteleostomi</taxon>
        <taxon>Actinopterygii</taxon>
        <taxon>Neopterygii</taxon>
        <taxon>Teleostei</taxon>
        <taxon>Ostariophysi</taxon>
        <taxon>Cypriniformes</taxon>
        <taxon>Xenocyprididae</taxon>
        <taxon>Xenocypridinae</taxon>
        <taxon>Culter</taxon>
    </lineage>
</organism>
<evidence type="ECO:0000256" key="2">
    <source>
        <dbReference type="ARBA" id="ARBA00004245"/>
    </source>
</evidence>
<dbReference type="EMBL" id="JAWDJR010000008">
    <property type="protein sequence ID" value="KAK9971127.1"/>
    <property type="molecule type" value="Genomic_DNA"/>
</dbReference>
<keyword evidence="10" id="KW-0243">Dynein</keyword>
<dbReference type="Pfam" id="PF01221">
    <property type="entry name" value="Dynein_light"/>
    <property type="match status" value="1"/>
</dbReference>
<dbReference type="FunFam" id="3.30.740.10:FF:000005">
    <property type="entry name" value="Dynein light chain"/>
    <property type="match status" value="1"/>
</dbReference>
<dbReference type="Gene3D" id="3.30.740.10">
    <property type="entry name" value="Protein Inhibitor Of Neuronal Nitric Oxide Synthase"/>
    <property type="match status" value="1"/>
</dbReference>
<evidence type="ECO:0000256" key="8">
    <source>
        <dbReference type="ARBA" id="ARBA00023212"/>
    </source>
</evidence>
<accession>A0AAW2ACW0</accession>
<protein>
    <recommendedName>
        <fullName evidence="10">Dynein light chain</fullName>
    </recommendedName>
</protein>
<comment type="subcellular location">
    <subcellularLocation>
        <location evidence="2 10">Cytoplasm</location>
        <location evidence="2 10">Cytoskeleton</location>
    </subcellularLocation>
    <subcellularLocation>
        <location evidence="1">Nucleus</location>
    </subcellularLocation>
</comment>
<comment type="caution">
    <text evidence="11">The sequence shown here is derived from an EMBL/GenBank/DDBJ whole genome shotgun (WGS) entry which is preliminary data.</text>
</comment>
<dbReference type="GO" id="GO:0015031">
    <property type="term" value="P:protein transport"/>
    <property type="evidence" value="ECO:0007669"/>
    <property type="project" value="UniProtKB-KW"/>
</dbReference>
<keyword evidence="5 10" id="KW-0493">Microtubule</keyword>
<reference evidence="11 12" key="1">
    <citation type="submission" date="2024-05" db="EMBL/GenBank/DDBJ databases">
        <title>A high-quality chromosomal-level genome assembly of Topmouth culter (Culter alburnus).</title>
        <authorList>
            <person name="Zhao H."/>
        </authorList>
    </citation>
    <scope>NUCLEOTIDE SEQUENCE [LARGE SCALE GENOMIC DNA]</scope>
    <source>
        <strain evidence="11">CATC2023</strain>
        <tissue evidence="11">Muscle</tissue>
    </source>
</reference>
<evidence type="ECO:0000256" key="1">
    <source>
        <dbReference type="ARBA" id="ARBA00004123"/>
    </source>
</evidence>
<keyword evidence="3" id="KW-0813">Transport</keyword>
<keyword evidence="9" id="KW-0539">Nucleus</keyword>
<dbReference type="GO" id="GO:0007017">
    <property type="term" value="P:microtubule-based process"/>
    <property type="evidence" value="ECO:0007669"/>
    <property type="project" value="InterPro"/>
</dbReference>
<gene>
    <name evidence="11" type="ORF">ABG768_027019</name>
</gene>
<evidence type="ECO:0000256" key="3">
    <source>
        <dbReference type="ARBA" id="ARBA00022448"/>
    </source>
</evidence>
<dbReference type="AlphaFoldDB" id="A0AAW2ACW0"/>
<keyword evidence="8 10" id="KW-0206">Cytoskeleton</keyword>
<evidence type="ECO:0000256" key="10">
    <source>
        <dbReference type="RuleBase" id="RU365010"/>
    </source>
</evidence>
<dbReference type="GO" id="GO:0045505">
    <property type="term" value="F:dynein intermediate chain binding"/>
    <property type="evidence" value="ECO:0007669"/>
    <property type="project" value="TreeGrafter"/>
</dbReference>
<keyword evidence="6" id="KW-0509">mRNA transport</keyword>
<dbReference type="InterPro" id="IPR001372">
    <property type="entry name" value="Dynein_light_chain_typ-1/2"/>
</dbReference>
<dbReference type="GO" id="GO:0005634">
    <property type="term" value="C:nucleus"/>
    <property type="evidence" value="ECO:0007669"/>
    <property type="project" value="UniProtKB-SubCell"/>
</dbReference>
<dbReference type="PANTHER" id="PTHR11886:SF35">
    <property type="entry name" value="DYNEIN LIGHT CHAIN"/>
    <property type="match status" value="1"/>
</dbReference>
<comment type="similarity">
    <text evidence="10">Belongs to the dynein light chain family.</text>
</comment>